<evidence type="ECO:0000313" key="4">
    <source>
        <dbReference type="Proteomes" id="UP000886879"/>
    </source>
</evidence>
<keyword evidence="1" id="KW-0812">Transmembrane</keyword>
<dbReference type="InterPro" id="IPR021994">
    <property type="entry name" value="DUF3592"/>
</dbReference>
<feature type="domain" description="DUF3592" evidence="2">
    <location>
        <begin position="55"/>
        <end position="117"/>
    </location>
</feature>
<protein>
    <submittedName>
        <fullName evidence="3">DUF3592 domain-containing protein</fullName>
    </submittedName>
</protein>
<evidence type="ECO:0000259" key="2">
    <source>
        <dbReference type="Pfam" id="PF12158"/>
    </source>
</evidence>
<reference evidence="3" key="2">
    <citation type="journal article" date="2021" name="PeerJ">
        <title>Extensive microbial diversity within the chicken gut microbiome revealed by metagenomics and culture.</title>
        <authorList>
            <person name="Gilroy R."/>
            <person name="Ravi A."/>
            <person name="Getino M."/>
            <person name="Pursley I."/>
            <person name="Horton D.L."/>
            <person name="Alikhan N.F."/>
            <person name="Baker D."/>
            <person name="Gharbi K."/>
            <person name="Hall N."/>
            <person name="Watson M."/>
            <person name="Adriaenssens E.M."/>
            <person name="Foster-Nyarko E."/>
            <person name="Jarju S."/>
            <person name="Secka A."/>
            <person name="Antonio M."/>
            <person name="Oren A."/>
            <person name="Chaudhuri R.R."/>
            <person name="La Ragione R."/>
            <person name="Hildebrand F."/>
            <person name="Pallen M.J."/>
        </authorList>
    </citation>
    <scope>NUCLEOTIDE SEQUENCE</scope>
    <source>
        <strain evidence="3">ChiGjej2B2-12916</strain>
    </source>
</reference>
<evidence type="ECO:0000313" key="3">
    <source>
        <dbReference type="EMBL" id="HIQ60102.1"/>
    </source>
</evidence>
<feature type="transmembrane region" description="Helical" evidence="1">
    <location>
        <begin position="21"/>
        <end position="41"/>
    </location>
</feature>
<accession>A0A9D0YQQ5</accession>
<proteinExistence type="predicted"/>
<reference evidence="3" key="1">
    <citation type="submission" date="2020-10" db="EMBL/GenBank/DDBJ databases">
        <authorList>
            <person name="Gilroy R."/>
        </authorList>
    </citation>
    <scope>NUCLEOTIDE SEQUENCE</scope>
    <source>
        <strain evidence="3">ChiGjej2B2-12916</strain>
    </source>
</reference>
<dbReference type="AlphaFoldDB" id="A0A9D0YQQ5"/>
<feature type="transmembrane region" description="Helical" evidence="1">
    <location>
        <begin position="120"/>
        <end position="142"/>
    </location>
</feature>
<keyword evidence="1" id="KW-0472">Membrane</keyword>
<dbReference type="EMBL" id="DVFO01000004">
    <property type="protein sequence ID" value="HIQ60102.1"/>
    <property type="molecule type" value="Genomic_DNA"/>
</dbReference>
<keyword evidence="1" id="KW-1133">Transmembrane helix</keyword>
<dbReference type="Proteomes" id="UP000886879">
    <property type="component" value="Unassembled WGS sequence"/>
</dbReference>
<gene>
    <name evidence="3" type="ORF">IAD31_00655</name>
</gene>
<sequence>MKQKKTHNQPQAKSSGFLFNFILFLGFVFAVSAVGIFISGYSNFQTQWDQTEWTVATAQVVDVTSSEVNGTTVYEVEYQYEAGDTTYTGTAQRTSDDLKAGDSLTIKYNPDSPDASTANLAVDMAFIIQASISAVLAVIFLYGPSLYKKKKQGGPVRRLPLR</sequence>
<organism evidence="3 4">
    <name type="scientific">Candidatus Enterenecus faecium</name>
    <dbReference type="NCBI Taxonomy" id="2840780"/>
    <lineage>
        <taxon>Bacteria</taxon>
        <taxon>Bacillati</taxon>
        <taxon>Bacillota</taxon>
        <taxon>Clostridia</taxon>
        <taxon>Eubacteriales</taxon>
        <taxon>Candidatus Enterenecus</taxon>
    </lineage>
</organism>
<evidence type="ECO:0000256" key="1">
    <source>
        <dbReference type="SAM" id="Phobius"/>
    </source>
</evidence>
<name>A0A9D0YQQ5_9FIRM</name>
<dbReference type="Pfam" id="PF12158">
    <property type="entry name" value="DUF3592"/>
    <property type="match status" value="1"/>
</dbReference>
<comment type="caution">
    <text evidence="3">The sequence shown here is derived from an EMBL/GenBank/DDBJ whole genome shotgun (WGS) entry which is preliminary data.</text>
</comment>